<dbReference type="Proteomes" id="UP000604046">
    <property type="component" value="Unassembled WGS sequence"/>
</dbReference>
<evidence type="ECO:0000313" key="2">
    <source>
        <dbReference type="EMBL" id="CAE7255255.1"/>
    </source>
</evidence>
<keyword evidence="3" id="KW-1185">Reference proteome</keyword>
<accession>A0A812LYF1</accession>
<name>A0A812LYF1_9DINO</name>
<protein>
    <submittedName>
        <fullName evidence="2">Uncharacterized protein</fullName>
    </submittedName>
</protein>
<dbReference type="EMBL" id="CAJNDS010001324">
    <property type="protein sequence ID" value="CAE7255255.1"/>
    <property type="molecule type" value="Genomic_DNA"/>
</dbReference>
<gene>
    <name evidence="2" type="ORF">SNAT2548_LOCUS12971</name>
</gene>
<sequence>MDFNFKIPLGCYTDASVKELRAFLSCTHRRAGEGSLPWRLAQRGPQLLLLISEFVLAPKVVLYAGCEDGRIKALELEPLPGNASRIREVESVAAPKKGHMANGGPAGPSASSAMLHSALQGLQ</sequence>
<dbReference type="AlphaFoldDB" id="A0A812LYF1"/>
<evidence type="ECO:0000313" key="3">
    <source>
        <dbReference type="Proteomes" id="UP000604046"/>
    </source>
</evidence>
<proteinExistence type="predicted"/>
<feature type="region of interest" description="Disordered" evidence="1">
    <location>
        <begin position="93"/>
        <end position="112"/>
    </location>
</feature>
<evidence type="ECO:0000256" key="1">
    <source>
        <dbReference type="SAM" id="MobiDB-lite"/>
    </source>
</evidence>
<reference evidence="2" key="1">
    <citation type="submission" date="2021-02" db="EMBL/GenBank/DDBJ databases">
        <authorList>
            <person name="Dougan E. K."/>
            <person name="Rhodes N."/>
            <person name="Thang M."/>
            <person name="Chan C."/>
        </authorList>
    </citation>
    <scope>NUCLEOTIDE SEQUENCE</scope>
</reference>
<comment type="caution">
    <text evidence="2">The sequence shown here is derived from an EMBL/GenBank/DDBJ whole genome shotgun (WGS) entry which is preliminary data.</text>
</comment>
<organism evidence="2 3">
    <name type="scientific">Symbiodinium natans</name>
    <dbReference type="NCBI Taxonomy" id="878477"/>
    <lineage>
        <taxon>Eukaryota</taxon>
        <taxon>Sar</taxon>
        <taxon>Alveolata</taxon>
        <taxon>Dinophyceae</taxon>
        <taxon>Suessiales</taxon>
        <taxon>Symbiodiniaceae</taxon>
        <taxon>Symbiodinium</taxon>
    </lineage>
</organism>